<dbReference type="VEuPathDB" id="AmoebaDB:EIN_430490"/>
<dbReference type="GO" id="GO:0005634">
    <property type="term" value="C:nucleus"/>
    <property type="evidence" value="ECO:0007669"/>
    <property type="project" value="InterPro"/>
</dbReference>
<evidence type="ECO:0000313" key="3">
    <source>
        <dbReference type="EMBL" id="ELP95243.1"/>
    </source>
</evidence>
<dbReference type="Pfam" id="PF00956">
    <property type="entry name" value="NAP"/>
    <property type="match status" value="1"/>
</dbReference>
<proteinExistence type="inferred from homology"/>
<reference evidence="3 4" key="1">
    <citation type="submission" date="2012-10" db="EMBL/GenBank/DDBJ databases">
        <authorList>
            <person name="Zafar N."/>
            <person name="Inman J."/>
            <person name="Hall N."/>
            <person name="Lorenzi H."/>
            <person name="Caler E."/>
        </authorList>
    </citation>
    <scope>NUCLEOTIDE SEQUENCE [LARGE SCALE GENOMIC DNA]</scope>
    <source>
        <strain evidence="3 4">IP1</strain>
    </source>
</reference>
<dbReference type="InterPro" id="IPR002164">
    <property type="entry name" value="NAP_family"/>
</dbReference>
<dbReference type="OrthoDB" id="19419at2759"/>
<evidence type="ECO:0000256" key="1">
    <source>
        <dbReference type="ARBA" id="ARBA00009947"/>
    </source>
</evidence>
<sequence>MAEVNKNEELLKKVNSKFVEHESTLKMKQISLEIEYEKMLRLLYHRRQDIITGKVTPFLEESELHETKKEEPKTQILVQEKDTKVDVTNNEEVAQQTDAPHATEPLSVEKCGVPFFWVRLLYKLGLFMSYTPSDDDYIAFSYLTNIQTTTHQPMFDTSTFLIQMGKTVTFTFDDNPYFTNKTLSVTLKWKENESGDEPINFGKLRPVGKVHWKINLVKIKKSSFFNIFEKSQIQPEDFSNVLGLFRLIDLKAIDYFFTTA</sequence>
<dbReference type="SUPFAM" id="SSF143113">
    <property type="entry name" value="NAP-like"/>
    <property type="match status" value="1"/>
</dbReference>
<dbReference type="GO" id="GO:0006334">
    <property type="term" value="P:nucleosome assembly"/>
    <property type="evidence" value="ECO:0007669"/>
    <property type="project" value="InterPro"/>
</dbReference>
<dbReference type="Proteomes" id="UP000014680">
    <property type="component" value="Unassembled WGS sequence"/>
</dbReference>
<dbReference type="Gene3D" id="3.30.1120.90">
    <property type="entry name" value="Nucleosome assembly protein"/>
    <property type="match status" value="1"/>
</dbReference>
<dbReference type="OMA" id="FWIRALS"/>
<dbReference type="RefSeq" id="XP_004262014.1">
    <property type="nucleotide sequence ID" value="XM_004261966.1"/>
</dbReference>
<evidence type="ECO:0000313" key="4">
    <source>
        <dbReference type="Proteomes" id="UP000014680"/>
    </source>
</evidence>
<comment type="similarity">
    <text evidence="1 2">Belongs to the nucleosome assembly protein (NAP) family.</text>
</comment>
<protein>
    <recommendedName>
        <fullName evidence="5">Nucleosome assembly protein</fullName>
    </recommendedName>
</protein>
<dbReference type="PANTHER" id="PTHR11875">
    <property type="entry name" value="TESTIS-SPECIFIC Y-ENCODED PROTEIN"/>
    <property type="match status" value="1"/>
</dbReference>
<dbReference type="AlphaFoldDB" id="A0A0A1UFG3"/>
<name>A0A0A1UFG3_ENTIV</name>
<dbReference type="EMBL" id="KB206168">
    <property type="protein sequence ID" value="ELP95243.1"/>
    <property type="molecule type" value="Genomic_DNA"/>
</dbReference>
<accession>A0A0A1UFG3</accession>
<gene>
    <name evidence="3" type="ORF">EIN_430490</name>
</gene>
<keyword evidence="4" id="KW-1185">Reference proteome</keyword>
<dbReference type="KEGG" id="eiv:EIN_430490"/>
<evidence type="ECO:0008006" key="5">
    <source>
        <dbReference type="Google" id="ProtNLM"/>
    </source>
</evidence>
<dbReference type="InterPro" id="IPR037231">
    <property type="entry name" value="NAP-like_sf"/>
</dbReference>
<organism evidence="3 4">
    <name type="scientific">Entamoeba invadens IP1</name>
    <dbReference type="NCBI Taxonomy" id="370355"/>
    <lineage>
        <taxon>Eukaryota</taxon>
        <taxon>Amoebozoa</taxon>
        <taxon>Evosea</taxon>
        <taxon>Archamoebae</taxon>
        <taxon>Mastigamoebida</taxon>
        <taxon>Entamoebidae</taxon>
        <taxon>Entamoeba</taxon>
    </lineage>
</organism>
<dbReference type="GeneID" id="14894243"/>
<evidence type="ECO:0000256" key="2">
    <source>
        <dbReference type="RuleBase" id="RU003876"/>
    </source>
</evidence>